<feature type="region of interest" description="Disordered" evidence="1">
    <location>
        <begin position="208"/>
        <end position="506"/>
    </location>
</feature>
<dbReference type="Proteomes" id="UP001562357">
    <property type="component" value="Unassembled WGS sequence"/>
</dbReference>
<proteinExistence type="predicted"/>
<keyword evidence="3" id="KW-1185">Reference proteome</keyword>
<feature type="compositionally biased region" description="Pro residues" evidence="1">
    <location>
        <begin position="250"/>
        <end position="259"/>
    </location>
</feature>
<evidence type="ECO:0000313" key="3">
    <source>
        <dbReference type="Proteomes" id="UP001562357"/>
    </source>
</evidence>
<dbReference type="Pfam" id="PF10846">
    <property type="entry name" value="DUF2722"/>
    <property type="match status" value="1"/>
</dbReference>
<accession>A0ABQ0CK87</accession>
<protein>
    <submittedName>
        <fullName evidence="2">Uncharacterized protein</fullName>
    </submittedName>
</protein>
<feature type="compositionally biased region" description="Low complexity" evidence="1">
    <location>
        <begin position="260"/>
        <end position="283"/>
    </location>
</feature>
<feature type="compositionally biased region" description="Polar residues" evidence="1">
    <location>
        <begin position="41"/>
        <end position="58"/>
    </location>
</feature>
<dbReference type="EMBL" id="BAAFGZ010000058">
    <property type="protein sequence ID" value="GAB0133860.1"/>
    <property type="molecule type" value="Genomic_DNA"/>
</dbReference>
<sequence>MLTLKQPTTYGYRSVHDLPTPPATSRPSPPGQTEALYHPYPTTSRSHSPISGSHTMSATHRGLPPPAAMALAPQQASSSGVPPTPHHGHQQQQQQQQQQPPPAHPPHSQDPSAHGQPWTTLPPPPQHWHGSEEAMRHWLQAKAEEEKTRQEEEKTRQESLRLEQRRVEMDMLRDSIRGGIPPPMIPLVFAGMGSGGALPQAALDWAQQFFPPSQSQHLQLLPPQRQQSPDAQQREGHAQSQGPYHTGPSGQPPPPPPGPGSYVPYPASPSRPRGQTVSGVVGRTTGGGNVPPHAGQSGGPMPAPPYGGGSHESHMHAPSATQETSPSLYFHHWQPPATQSGSGNSNRLGSPPGNPSKKRKATGPQSAGTPGEQRLRSPPPFIQTTLSNPPPARRGGHKRQKSDVTWYRPAGYHSMEEPERAPPPPHGLTPNRDVKAEFPRQERYLGESSRHSVFTLLTHDASGRHSREASRCHFPSAHEDDRQIVPRHREEVGMRRERGSPRRDSD</sequence>
<evidence type="ECO:0000256" key="1">
    <source>
        <dbReference type="SAM" id="MobiDB-lite"/>
    </source>
</evidence>
<dbReference type="InterPro" id="IPR021216">
    <property type="entry name" value="DUF2722"/>
</dbReference>
<name>A0ABQ0CK87_9HYPO</name>
<feature type="compositionally biased region" description="Basic and acidic residues" evidence="1">
    <location>
        <begin position="129"/>
        <end position="163"/>
    </location>
</feature>
<feature type="compositionally biased region" description="Basic and acidic residues" evidence="1">
    <location>
        <begin position="461"/>
        <end position="506"/>
    </location>
</feature>
<reference evidence="3" key="1">
    <citation type="submission" date="2024-06" db="EMBL/GenBank/DDBJ databases">
        <title>Draft Genome Sequences of Epichloe bromicola Strains Isolated from Elymus ciliaris.</title>
        <authorList>
            <consortium name="Epichloe bromicola genome sequencing consortium"/>
            <person name="Miura A."/>
            <person name="Imano S."/>
            <person name="Ashida A."/>
            <person name="Sato I."/>
            <person name="Chiba S."/>
            <person name="Tanaka A."/>
            <person name="Camagna M."/>
            <person name="Takemoto D."/>
        </authorList>
    </citation>
    <scope>NUCLEOTIDE SEQUENCE [LARGE SCALE GENOMIC DNA]</scope>
    <source>
        <strain evidence="3">DP</strain>
    </source>
</reference>
<feature type="compositionally biased region" description="Pro residues" evidence="1">
    <location>
        <begin position="19"/>
        <end position="30"/>
    </location>
</feature>
<feature type="compositionally biased region" description="Low complexity" evidence="1">
    <location>
        <begin position="211"/>
        <end position="229"/>
    </location>
</feature>
<gene>
    <name evidence="2" type="primary">g2254</name>
    <name evidence="2" type="ORF">EsDP_00002254</name>
</gene>
<organism evidence="2 3">
    <name type="scientific">Epichloe bromicola</name>
    <dbReference type="NCBI Taxonomy" id="79588"/>
    <lineage>
        <taxon>Eukaryota</taxon>
        <taxon>Fungi</taxon>
        <taxon>Dikarya</taxon>
        <taxon>Ascomycota</taxon>
        <taxon>Pezizomycotina</taxon>
        <taxon>Sordariomycetes</taxon>
        <taxon>Hypocreomycetidae</taxon>
        <taxon>Hypocreales</taxon>
        <taxon>Clavicipitaceae</taxon>
        <taxon>Epichloe</taxon>
    </lineage>
</organism>
<feature type="compositionally biased region" description="Basic and acidic residues" evidence="1">
    <location>
        <begin position="432"/>
        <end position="450"/>
    </location>
</feature>
<feature type="compositionally biased region" description="Polar residues" evidence="1">
    <location>
        <begin position="1"/>
        <end position="11"/>
    </location>
</feature>
<feature type="compositionally biased region" description="Polar residues" evidence="1">
    <location>
        <begin position="336"/>
        <end position="348"/>
    </location>
</feature>
<feature type="region of interest" description="Disordered" evidence="1">
    <location>
        <begin position="1"/>
        <end position="163"/>
    </location>
</feature>
<evidence type="ECO:0000313" key="2">
    <source>
        <dbReference type="EMBL" id="GAB0133860.1"/>
    </source>
</evidence>
<comment type="caution">
    <text evidence="2">The sequence shown here is derived from an EMBL/GenBank/DDBJ whole genome shotgun (WGS) entry which is preliminary data.</text>
</comment>